<feature type="compositionally biased region" description="Low complexity" evidence="2">
    <location>
        <begin position="9"/>
        <end position="20"/>
    </location>
</feature>
<keyword evidence="1" id="KW-0597">Phosphoprotein</keyword>
<evidence type="ECO:0000256" key="1">
    <source>
        <dbReference type="PROSITE-ProRule" id="PRU00169"/>
    </source>
</evidence>
<comment type="caution">
    <text evidence="4">The sequence shown here is derived from an EMBL/GenBank/DDBJ whole genome shotgun (WGS) entry which is preliminary data.</text>
</comment>
<dbReference type="Gene3D" id="3.40.50.2300">
    <property type="match status" value="1"/>
</dbReference>
<gene>
    <name evidence="4" type="ORF">LMJ30_01545</name>
</gene>
<dbReference type="SUPFAM" id="SSF52172">
    <property type="entry name" value="CheY-like"/>
    <property type="match status" value="1"/>
</dbReference>
<evidence type="ECO:0000313" key="4">
    <source>
        <dbReference type="EMBL" id="MCC6069639.1"/>
    </source>
</evidence>
<feature type="domain" description="Response regulatory" evidence="3">
    <location>
        <begin position="69"/>
        <end position="183"/>
    </location>
</feature>
<accession>A0ABS8IMK9</accession>
<evidence type="ECO:0000313" key="5">
    <source>
        <dbReference type="Proteomes" id="UP001198701"/>
    </source>
</evidence>
<protein>
    <recommendedName>
        <fullName evidence="3">Response regulatory domain-containing protein</fullName>
    </recommendedName>
</protein>
<proteinExistence type="predicted"/>
<reference evidence="4 5" key="1">
    <citation type="submission" date="2021-11" db="EMBL/GenBank/DDBJ databases">
        <authorList>
            <person name="Huq M.A."/>
        </authorList>
    </citation>
    <scope>NUCLEOTIDE SEQUENCE [LARGE SCALE GENOMIC DNA]</scope>
    <source>
        <strain evidence="4 5">MAHUQ-52</strain>
    </source>
</reference>
<name>A0ABS8IMK9_9BURK</name>
<dbReference type="Proteomes" id="UP001198701">
    <property type="component" value="Unassembled WGS sequence"/>
</dbReference>
<dbReference type="CDD" id="cd00156">
    <property type="entry name" value="REC"/>
    <property type="match status" value="1"/>
</dbReference>
<feature type="modified residue" description="4-aspartylphosphate" evidence="1">
    <location>
        <position position="117"/>
    </location>
</feature>
<dbReference type="RefSeq" id="WP_229430576.1">
    <property type="nucleotide sequence ID" value="NZ_JAJHPV010000004.1"/>
</dbReference>
<keyword evidence="5" id="KW-1185">Reference proteome</keyword>
<feature type="region of interest" description="Disordered" evidence="2">
    <location>
        <begin position="1"/>
        <end position="31"/>
    </location>
</feature>
<dbReference type="EMBL" id="JAJHPV010000004">
    <property type="protein sequence ID" value="MCC6069639.1"/>
    <property type="molecule type" value="Genomic_DNA"/>
</dbReference>
<dbReference type="InterPro" id="IPR001789">
    <property type="entry name" value="Sig_transdc_resp-reg_receiver"/>
</dbReference>
<dbReference type="InterPro" id="IPR011006">
    <property type="entry name" value="CheY-like_superfamily"/>
</dbReference>
<dbReference type="PROSITE" id="PS50110">
    <property type="entry name" value="RESPONSE_REGULATORY"/>
    <property type="match status" value="1"/>
</dbReference>
<evidence type="ECO:0000256" key="2">
    <source>
        <dbReference type="SAM" id="MobiDB-lite"/>
    </source>
</evidence>
<sequence>MKAATPQSRTAAARGRTGAAHLQRRTPAAPRCTAPQVRRMVGAADTPDAAEADAETDTCNDAREVGVPRVLLVDKDVESAEALTALLMPEAHVIHAATLAEAQHLLRRDIFALVIIDPALPDGNAGSLMPLIVATPVLVHAQREPAWREPIAAFLPKPWTSQRRLWSTISRLLGVPTDMSAGD</sequence>
<evidence type="ECO:0000259" key="3">
    <source>
        <dbReference type="PROSITE" id="PS50110"/>
    </source>
</evidence>
<organism evidence="4 5">
    <name type="scientific">Massilia agrisoli</name>
    <dbReference type="NCBI Taxonomy" id="2892444"/>
    <lineage>
        <taxon>Bacteria</taxon>
        <taxon>Pseudomonadati</taxon>
        <taxon>Pseudomonadota</taxon>
        <taxon>Betaproteobacteria</taxon>
        <taxon>Burkholderiales</taxon>
        <taxon>Oxalobacteraceae</taxon>
        <taxon>Telluria group</taxon>
        <taxon>Massilia</taxon>
    </lineage>
</organism>